<dbReference type="InterPro" id="IPR035975">
    <property type="entry name" value="E2/EBNA1_C_sf"/>
</dbReference>
<dbReference type="Pfam" id="PF00511">
    <property type="entry name" value="PPV_E2_C"/>
    <property type="match status" value="1"/>
</dbReference>
<dbReference type="InterPro" id="IPR042504">
    <property type="entry name" value="Regulatory_protein_E2_N_2"/>
</dbReference>
<evidence type="ECO:0000256" key="4">
    <source>
        <dbReference type="ARBA" id="ARBA00022562"/>
    </source>
</evidence>
<protein>
    <recommendedName>
        <fullName evidence="3">Protein E8^E2C</fullName>
    </recommendedName>
</protein>
<dbReference type="GO" id="GO:0003700">
    <property type="term" value="F:DNA-binding transcription factor activity"/>
    <property type="evidence" value="ECO:0007669"/>
    <property type="project" value="InterPro"/>
</dbReference>
<evidence type="ECO:0000313" key="7">
    <source>
        <dbReference type="EMBL" id="AXH77351.1"/>
    </source>
</evidence>
<dbReference type="EMBL" id="MH617579">
    <property type="protein sequence ID" value="AXH77351.1"/>
    <property type="molecule type" value="Genomic_DNA"/>
</dbReference>
<accession>A0A8M0HI06</accession>
<dbReference type="SUPFAM" id="SSF54957">
    <property type="entry name" value="Viral DNA-binding domain"/>
    <property type="match status" value="1"/>
</dbReference>
<dbReference type="InterPro" id="IPR000427">
    <property type="entry name" value="Papillomavirus_E2_C"/>
</dbReference>
<comment type="subcellular location">
    <subcellularLocation>
        <location evidence="1">Host nucleus</location>
    </subcellularLocation>
</comment>
<feature type="domain" description="Papillomavirus E2 C-terminal" evidence="6">
    <location>
        <begin position="229"/>
        <end position="299"/>
    </location>
</feature>
<reference evidence="7 8" key="1">
    <citation type="submission" date="2018-07" db="EMBL/GenBank/DDBJ databases">
        <title>Uncovering a Universe of Circular DNA Viruses in Animal Metagenomes.</title>
        <authorList>
            <person name="Tisza M."/>
            <person name="Buck C."/>
            <person name="Pastrana D."/>
            <person name="Welch N."/>
            <person name="Peretti A."/>
        </authorList>
    </citation>
    <scope>NUCLEOTIDE SEQUENCE [LARGE SCALE GENOMIC DNA]</scope>
    <source>
        <strain evidence="7">Ctbe14</strain>
    </source>
</reference>
<proteinExistence type="inferred from homology"/>
<comment type="similarity">
    <text evidence="2">Belongs to the papillomaviridae E8^E2C protein family.</text>
</comment>
<evidence type="ECO:0000313" key="8">
    <source>
        <dbReference type="Proteomes" id="UP000279008"/>
    </source>
</evidence>
<dbReference type="Gene3D" id="2.170.200.10">
    <property type="entry name" value="Papillomavirus E2 early protein domain"/>
    <property type="match status" value="1"/>
</dbReference>
<evidence type="ECO:0000256" key="2">
    <source>
        <dbReference type="ARBA" id="ARBA00007794"/>
    </source>
</evidence>
<evidence type="ECO:0000256" key="1">
    <source>
        <dbReference type="ARBA" id="ARBA00004147"/>
    </source>
</evidence>
<dbReference type="InterPro" id="IPR036050">
    <property type="entry name" value="Regulatory_protein_E2_N"/>
</dbReference>
<name>A0A8M0HI06_9PAPI</name>
<feature type="region of interest" description="Disordered" evidence="5">
    <location>
        <begin position="172"/>
        <end position="198"/>
    </location>
</feature>
<dbReference type="GO" id="GO:0003677">
    <property type="term" value="F:DNA binding"/>
    <property type="evidence" value="ECO:0007669"/>
    <property type="project" value="InterPro"/>
</dbReference>
<evidence type="ECO:0000256" key="3">
    <source>
        <dbReference type="ARBA" id="ARBA00017237"/>
    </source>
</evidence>
<dbReference type="GO" id="GO:0042025">
    <property type="term" value="C:host cell nucleus"/>
    <property type="evidence" value="ECO:0007669"/>
    <property type="project" value="UniProtKB-SubCell"/>
</dbReference>
<evidence type="ECO:0000259" key="6">
    <source>
        <dbReference type="Pfam" id="PF00511"/>
    </source>
</evidence>
<dbReference type="Proteomes" id="UP000279008">
    <property type="component" value="Segment"/>
</dbReference>
<sequence>MSLNDLIELEQKQFKGRKKVKSLSSGLEQLFREALYVNHALMYRATNNTPTHLLQLVSNGKALQLQSQTVLEHLKKALEEFIPVVQDLLESKVASGIFSYHDLQPVAYNSAPIKTIKQGGHYTANGYPTYNFIYMKDTEWIKIKPQSDAKGFFWLDKTKKIYYFKHSVSTDKPPKRPVKGGRAKTKKCKKTTPPPAAAEVVSHPLEGKTLLPKKGHGLSRLLAEAKDPPGIEISGRYEVVKGHRRRLLQSQHKFKDISPLFKWKSGTVAFIILFDSETKREEFLESGSTTSHIKLRLCSFY</sequence>
<dbReference type="GO" id="GO:0016032">
    <property type="term" value="P:viral process"/>
    <property type="evidence" value="ECO:0007669"/>
    <property type="project" value="InterPro"/>
</dbReference>
<feature type="compositionally biased region" description="Basic residues" evidence="5">
    <location>
        <begin position="175"/>
        <end position="190"/>
    </location>
</feature>
<dbReference type="InterPro" id="IPR012677">
    <property type="entry name" value="Nucleotide-bd_a/b_plait_sf"/>
</dbReference>
<dbReference type="Gene3D" id="3.30.70.330">
    <property type="match status" value="1"/>
</dbReference>
<dbReference type="SUPFAM" id="SSF51332">
    <property type="entry name" value="E2 regulatory, transactivation domain"/>
    <property type="match status" value="1"/>
</dbReference>
<dbReference type="GO" id="GO:0006275">
    <property type="term" value="P:regulation of DNA replication"/>
    <property type="evidence" value="ECO:0007669"/>
    <property type="project" value="InterPro"/>
</dbReference>
<evidence type="ECO:0000256" key="5">
    <source>
        <dbReference type="SAM" id="MobiDB-lite"/>
    </source>
</evidence>
<keyword evidence="4" id="KW-1048">Host nucleus</keyword>
<organism evidence="7 8">
    <name type="scientific">Lutjanus campechanus-associated papillomavirus 1</name>
    <dbReference type="NCBI Taxonomy" id="2683335"/>
    <lineage>
        <taxon>Viruses</taxon>
        <taxon>Monodnaviria</taxon>
        <taxon>Shotokuvirae</taxon>
        <taxon>Cossaviricota</taxon>
        <taxon>Papovaviricetes</taxon>
        <taxon>Zurhausenvirales</taxon>
        <taxon>Papillomaviridae</taxon>
    </lineage>
</organism>